<evidence type="ECO:0000256" key="5">
    <source>
        <dbReference type="ARBA" id="ARBA00022825"/>
    </source>
</evidence>
<dbReference type="InterPro" id="IPR015366">
    <property type="entry name" value="S53_propep"/>
</dbReference>
<dbReference type="PROSITE" id="PS51695">
    <property type="entry name" value="SEDOLISIN"/>
    <property type="match status" value="1"/>
</dbReference>
<dbReference type="InterPro" id="IPR036852">
    <property type="entry name" value="Peptidase_S8/S53_dom_sf"/>
</dbReference>
<comment type="cofactor">
    <cofactor evidence="1">
        <name>Ca(2+)</name>
        <dbReference type="ChEBI" id="CHEBI:29108"/>
    </cofactor>
</comment>
<keyword evidence="5" id="KW-0720">Serine protease</keyword>
<dbReference type="PANTHER" id="PTHR14218">
    <property type="entry name" value="PROTEASE S8 TRIPEPTIDYL PEPTIDASE I CLN2"/>
    <property type="match status" value="1"/>
</dbReference>
<evidence type="ECO:0000256" key="6">
    <source>
        <dbReference type="ARBA" id="ARBA00022837"/>
    </source>
</evidence>
<keyword evidence="7" id="KW-0865">Zymogen</keyword>
<evidence type="ECO:0000256" key="3">
    <source>
        <dbReference type="ARBA" id="ARBA00022723"/>
    </source>
</evidence>
<feature type="region of interest" description="Disordered" evidence="8">
    <location>
        <begin position="401"/>
        <end position="437"/>
    </location>
</feature>
<dbReference type="InterPro" id="IPR023828">
    <property type="entry name" value="Peptidase_S8_Ser-AS"/>
</dbReference>
<evidence type="ECO:0000256" key="1">
    <source>
        <dbReference type="ARBA" id="ARBA00001913"/>
    </source>
</evidence>
<feature type="domain" description="Peptidase S53" evidence="10">
    <location>
        <begin position="209"/>
        <end position="541"/>
    </location>
</feature>
<reference evidence="12" key="1">
    <citation type="journal article" date="2019" name="Int. J. Syst. Evol. Microbiol.">
        <title>The Global Catalogue of Microorganisms (GCM) 10K type strain sequencing project: providing services to taxonomists for standard genome sequencing and annotation.</title>
        <authorList>
            <consortium name="The Broad Institute Genomics Platform"/>
            <consortium name="The Broad Institute Genome Sequencing Center for Infectious Disease"/>
            <person name="Wu L."/>
            <person name="Ma J."/>
        </authorList>
    </citation>
    <scope>NUCLEOTIDE SEQUENCE [LARGE SCALE GENOMIC DNA]</scope>
    <source>
        <strain evidence="12">JCM 30846</strain>
    </source>
</reference>
<keyword evidence="12" id="KW-1185">Reference proteome</keyword>
<keyword evidence="9" id="KW-0732">Signal</keyword>
<evidence type="ECO:0000313" key="12">
    <source>
        <dbReference type="Proteomes" id="UP001499884"/>
    </source>
</evidence>
<organism evidence="11 12">
    <name type="scientific">Streptomyces tremellae</name>
    <dbReference type="NCBI Taxonomy" id="1124239"/>
    <lineage>
        <taxon>Bacteria</taxon>
        <taxon>Bacillati</taxon>
        <taxon>Actinomycetota</taxon>
        <taxon>Actinomycetes</taxon>
        <taxon>Kitasatosporales</taxon>
        <taxon>Streptomycetaceae</taxon>
        <taxon>Streptomyces</taxon>
    </lineage>
</organism>
<dbReference type="EMBL" id="BAABEP010000017">
    <property type="protein sequence ID" value="GAA3730145.1"/>
    <property type="molecule type" value="Genomic_DNA"/>
</dbReference>
<dbReference type="PROSITE" id="PS00138">
    <property type="entry name" value="SUBTILASE_SER"/>
    <property type="match status" value="1"/>
</dbReference>
<keyword evidence="3" id="KW-0479">Metal-binding</keyword>
<protein>
    <submittedName>
        <fullName evidence="11">S53 family serine peptidase</fullName>
    </submittedName>
</protein>
<evidence type="ECO:0000256" key="8">
    <source>
        <dbReference type="SAM" id="MobiDB-lite"/>
    </source>
</evidence>
<keyword evidence="2" id="KW-0645">Protease</keyword>
<dbReference type="Gene3D" id="3.40.50.200">
    <property type="entry name" value="Peptidase S8/S53 domain"/>
    <property type="match status" value="1"/>
</dbReference>
<evidence type="ECO:0000256" key="7">
    <source>
        <dbReference type="ARBA" id="ARBA00023145"/>
    </source>
</evidence>
<sequence>MTPRLKFLALAAAPALLAVAVPVAAAGTPSPSATRAAVAGDVVPGLTAHAARTGSVAADKSVSVAVSLAPRDHAGLAAFVSRVTDPASADYGHYLTKAQFAARYGRTDAEVAKVKEYLKSQGLTVGKVHSGNLLVDAHGTAAQVQKAFGTKLSTYKDKSTGRSFYANEAAPTLPASVASLVSDVSGLNNHVVLHHQAAKVTPHNGPGGGYTPAQIKGGYNVSSSTTGSGQKIALLEFDGFQQSNITKYDNQYSLGSAAPTVKKVDGGSGSLGDGQVEVELDIEVLNAIAPKAAVTVFEGPNSDAGEVDTYQAIVDSGIPTTSISWGAAETQRTSSNLSAVDAVFQQGAAEGLGFYAASGDSGSDDAGNGGTSVDFPASDPYVTGVGGTTLTVTSSNAWSRETAWSGGGGGKSSTFSIPSWQTSVQQSQGGGKRQVPDVSALANPSPGVSIYSQGQWGQVGGTSAAAPEWAAYAALYNQQAAAAGKPNLGFANPALYATGGTGFHDITSGSNGAYSAAKGWDFTTGWGSYNASTLTTKLLGQ</sequence>
<dbReference type="CDD" id="cd04056">
    <property type="entry name" value="Peptidases_S53"/>
    <property type="match status" value="1"/>
</dbReference>
<keyword evidence="6" id="KW-0106">Calcium</keyword>
<dbReference type="Pfam" id="PF09286">
    <property type="entry name" value="Pro-kuma_activ"/>
    <property type="match status" value="1"/>
</dbReference>
<proteinExistence type="predicted"/>
<dbReference type="InterPro" id="IPR030400">
    <property type="entry name" value="Sedolisin_dom"/>
</dbReference>
<dbReference type="Proteomes" id="UP001499884">
    <property type="component" value="Unassembled WGS sequence"/>
</dbReference>
<dbReference type="InterPro" id="IPR050819">
    <property type="entry name" value="Tripeptidyl-peptidase_I"/>
</dbReference>
<evidence type="ECO:0000259" key="10">
    <source>
        <dbReference type="PROSITE" id="PS51695"/>
    </source>
</evidence>
<accession>A0ABP7F2C8</accession>
<comment type="caution">
    <text evidence="11">The sequence shown here is derived from an EMBL/GenBank/DDBJ whole genome shotgun (WGS) entry which is preliminary data.</text>
</comment>
<evidence type="ECO:0000256" key="2">
    <source>
        <dbReference type="ARBA" id="ARBA00022670"/>
    </source>
</evidence>
<evidence type="ECO:0000256" key="9">
    <source>
        <dbReference type="SAM" id="SignalP"/>
    </source>
</evidence>
<evidence type="ECO:0000313" key="11">
    <source>
        <dbReference type="EMBL" id="GAA3730145.1"/>
    </source>
</evidence>
<dbReference type="SMART" id="SM00944">
    <property type="entry name" value="Pro-kuma_activ"/>
    <property type="match status" value="1"/>
</dbReference>
<dbReference type="SUPFAM" id="SSF54897">
    <property type="entry name" value="Protease propeptides/inhibitors"/>
    <property type="match status" value="1"/>
</dbReference>
<dbReference type="SUPFAM" id="SSF52743">
    <property type="entry name" value="Subtilisin-like"/>
    <property type="match status" value="1"/>
</dbReference>
<dbReference type="CDD" id="cd11377">
    <property type="entry name" value="Pro-peptidase_S53"/>
    <property type="match status" value="1"/>
</dbReference>
<dbReference type="RefSeq" id="WP_345646528.1">
    <property type="nucleotide sequence ID" value="NZ_BAABEP010000017.1"/>
</dbReference>
<feature type="compositionally biased region" description="Polar residues" evidence="8">
    <location>
        <begin position="412"/>
        <end position="427"/>
    </location>
</feature>
<gene>
    <name evidence="11" type="ORF">GCM10023082_29790</name>
</gene>
<dbReference type="PANTHER" id="PTHR14218:SF15">
    <property type="entry name" value="TRIPEPTIDYL-PEPTIDASE 1"/>
    <property type="match status" value="1"/>
</dbReference>
<evidence type="ECO:0000256" key="4">
    <source>
        <dbReference type="ARBA" id="ARBA00022801"/>
    </source>
</evidence>
<name>A0ABP7F2C8_9ACTN</name>
<feature type="chain" id="PRO_5045355255" evidence="9">
    <location>
        <begin position="26"/>
        <end position="541"/>
    </location>
</feature>
<keyword evidence="4" id="KW-0378">Hydrolase</keyword>
<feature type="signal peptide" evidence="9">
    <location>
        <begin position="1"/>
        <end position="25"/>
    </location>
</feature>